<accession>A0ABU8B4P6</accession>
<gene>
    <name evidence="1" type="ORF">V1286_001029</name>
</gene>
<dbReference type="EMBL" id="JAZHRV010000001">
    <property type="protein sequence ID" value="MEH2553500.1"/>
    <property type="molecule type" value="Genomic_DNA"/>
</dbReference>
<evidence type="ECO:0000313" key="1">
    <source>
        <dbReference type="EMBL" id="MEH2553500.1"/>
    </source>
</evidence>
<sequence length="84" mass="8965">MHLFSANLETSTVSKPHVLMTRATAICLVRLAQQAAGPGGLRAFALVVHGVIYTRSTKLSTTFFSPAFSNAMVSLLPSIFTTLP</sequence>
<reference evidence="1 2" key="1">
    <citation type="submission" date="2024-02" db="EMBL/GenBank/DDBJ databases">
        <title>Adaptive strategies in a cosmopolitan and abundant soil bacterium.</title>
        <authorList>
            <person name="Carini P."/>
        </authorList>
    </citation>
    <scope>NUCLEOTIDE SEQUENCE [LARGE SCALE GENOMIC DNA]</scope>
    <source>
        <strain evidence="1 2">AZCC 1608</strain>
    </source>
</reference>
<comment type="caution">
    <text evidence="1">The sequence shown here is derived from an EMBL/GenBank/DDBJ whole genome shotgun (WGS) entry which is preliminary data.</text>
</comment>
<organism evidence="1 2">
    <name type="scientific">Bradyrhizobium algeriense</name>
    <dbReference type="NCBI Taxonomy" id="634784"/>
    <lineage>
        <taxon>Bacteria</taxon>
        <taxon>Pseudomonadati</taxon>
        <taxon>Pseudomonadota</taxon>
        <taxon>Alphaproteobacteria</taxon>
        <taxon>Hyphomicrobiales</taxon>
        <taxon>Nitrobacteraceae</taxon>
        <taxon>Bradyrhizobium</taxon>
    </lineage>
</organism>
<protein>
    <submittedName>
        <fullName evidence="1">Uncharacterized protein</fullName>
    </submittedName>
</protein>
<evidence type="ECO:0000313" key="2">
    <source>
        <dbReference type="Proteomes" id="UP001364224"/>
    </source>
</evidence>
<name>A0ABU8B4P6_9BRAD</name>
<keyword evidence="2" id="KW-1185">Reference proteome</keyword>
<proteinExistence type="predicted"/>
<dbReference type="Proteomes" id="UP001364224">
    <property type="component" value="Unassembled WGS sequence"/>
</dbReference>